<protein>
    <recommendedName>
        <fullName evidence="3 9">Peptide methionine sulfoxide reductase MsrB</fullName>
        <ecNumber evidence="2 9">1.8.4.12</ecNumber>
    </recommendedName>
    <alternativeName>
        <fullName evidence="8 9">Peptide-methionine (R)-S-oxide reductase</fullName>
    </alternativeName>
</protein>
<dbReference type="EMBL" id="NPZB01000002">
    <property type="protein sequence ID" value="PNS07510.1"/>
    <property type="molecule type" value="Genomic_DNA"/>
</dbReference>
<reference evidence="11 12" key="1">
    <citation type="submission" date="2017-08" db="EMBL/GenBank/DDBJ databases">
        <title>Lysobacter sylvestris genome.</title>
        <authorList>
            <person name="Zhang D.-C."/>
            <person name="Albuquerque L."/>
            <person name="Franca L."/>
            <person name="Froufe H.J.C."/>
            <person name="Barroso C."/>
            <person name="Egas C."/>
            <person name="Da Costa M."/>
            <person name="Margesin R."/>
        </authorList>
    </citation>
    <scope>NUCLEOTIDE SEQUENCE [LARGE SCALE GENOMIC DNA]</scope>
    <source>
        <strain evidence="11 12">AM20-91</strain>
    </source>
</reference>
<evidence type="ECO:0000256" key="2">
    <source>
        <dbReference type="ARBA" id="ARBA00012499"/>
    </source>
</evidence>
<evidence type="ECO:0000259" key="10">
    <source>
        <dbReference type="PROSITE" id="PS51790"/>
    </source>
</evidence>
<feature type="binding site" evidence="9">
    <location>
        <position position="101"/>
    </location>
    <ligand>
        <name>Zn(2+)</name>
        <dbReference type="ChEBI" id="CHEBI:29105"/>
    </ligand>
</feature>
<dbReference type="InterPro" id="IPR002579">
    <property type="entry name" value="Met_Sox_Rdtase_MsrB_dom"/>
</dbReference>
<dbReference type="OrthoDB" id="9785497at2"/>
<evidence type="ECO:0000256" key="6">
    <source>
        <dbReference type="ARBA" id="ARBA00023002"/>
    </source>
</evidence>
<accession>A0A2K1PXJ5</accession>
<keyword evidence="6 9" id="KW-0560">Oxidoreductase</keyword>
<dbReference type="InterPro" id="IPR028427">
    <property type="entry name" value="Met_Sox_Rdtase_MsrB"/>
</dbReference>
<dbReference type="GO" id="GO:0033743">
    <property type="term" value="F:peptide-methionine (R)-S-oxide reductase activity"/>
    <property type="evidence" value="ECO:0007669"/>
    <property type="project" value="UniProtKB-UniRule"/>
</dbReference>
<dbReference type="PANTHER" id="PTHR10173">
    <property type="entry name" value="METHIONINE SULFOXIDE REDUCTASE"/>
    <property type="match status" value="1"/>
</dbReference>
<dbReference type="Proteomes" id="UP000236220">
    <property type="component" value="Unassembled WGS sequence"/>
</dbReference>
<evidence type="ECO:0000256" key="4">
    <source>
        <dbReference type="ARBA" id="ARBA00022723"/>
    </source>
</evidence>
<evidence type="ECO:0000256" key="8">
    <source>
        <dbReference type="ARBA" id="ARBA00075819"/>
    </source>
</evidence>
<dbReference type="GO" id="GO:0006979">
    <property type="term" value="P:response to oxidative stress"/>
    <property type="evidence" value="ECO:0007669"/>
    <property type="project" value="InterPro"/>
</dbReference>
<name>A0A2K1PXJ5_9GAMM</name>
<evidence type="ECO:0000313" key="12">
    <source>
        <dbReference type="Proteomes" id="UP000236220"/>
    </source>
</evidence>
<comment type="similarity">
    <text evidence="1 9">Belongs to the MsrB Met sulfoxide reductase family.</text>
</comment>
<comment type="cofactor">
    <cofactor evidence="9">
        <name>Zn(2+)</name>
        <dbReference type="ChEBI" id="CHEBI:29105"/>
    </cofactor>
    <text evidence="9">Binds 1 zinc ion per subunit. The zinc ion is important for the structural integrity of the protein.</text>
</comment>
<dbReference type="NCBIfam" id="TIGR00357">
    <property type="entry name" value="peptide-methionine (R)-S-oxide reductase MsrB"/>
    <property type="match status" value="1"/>
</dbReference>
<evidence type="ECO:0000256" key="5">
    <source>
        <dbReference type="ARBA" id="ARBA00022833"/>
    </source>
</evidence>
<dbReference type="InterPro" id="IPR011057">
    <property type="entry name" value="Mss4-like_sf"/>
</dbReference>
<gene>
    <name evidence="9" type="primary">msrB</name>
    <name evidence="11" type="ORF">Lysil_1686</name>
</gene>
<feature type="active site" description="Nucleophile" evidence="9">
    <location>
        <position position="124"/>
    </location>
</feature>
<keyword evidence="4 9" id="KW-0479">Metal-binding</keyword>
<feature type="binding site" evidence="9">
    <location>
        <position position="104"/>
    </location>
    <ligand>
        <name>Zn(2+)</name>
        <dbReference type="ChEBI" id="CHEBI:29105"/>
    </ligand>
</feature>
<dbReference type="FunFam" id="2.170.150.20:FF:000001">
    <property type="entry name" value="Peptide methionine sulfoxide reductase MsrB"/>
    <property type="match status" value="1"/>
</dbReference>
<dbReference type="Pfam" id="PF01641">
    <property type="entry name" value="SelR"/>
    <property type="match status" value="1"/>
</dbReference>
<keyword evidence="12" id="KW-1185">Reference proteome</keyword>
<comment type="catalytic activity">
    <reaction evidence="7 9">
        <text>L-methionyl-[protein] + [thioredoxin]-disulfide + H2O = L-methionyl-(R)-S-oxide-[protein] + [thioredoxin]-dithiol</text>
        <dbReference type="Rhea" id="RHEA:24164"/>
        <dbReference type="Rhea" id="RHEA-COMP:10698"/>
        <dbReference type="Rhea" id="RHEA-COMP:10700"/>
        <dbReference type="Rhea" id="RHEA-COMP:12313"/>
        <dbReference type="Rhea" id="RHEA-COMP:12314"/>
        <dbReference type="ChEBI" id="CHEBI:15377"/>
        <dbReference type="ChEBI" id="CHEBI:16044"/>
        <dbReference type="ChEBI" id="CHEBI:29950"/>
        <dbReference type="ChEBI" id="CHEBI:45764"/>
        <dbReference type="ChEBI" id="CHEBI:50058"/>
        <dbReference type="EC" id="1.8.4.12"/>
    </reaction>
</comment>
<organism evidence="11 12">
    <name type="scientific">Solilutibacter silvestris</name>
    <dbReference type="NCBI Taxonomy" id="1645665"/>
    <lineage>
        <taxon>Bacteria</taxon>
        <taxon>Pseudomonadati</taxon>
        <taxon>Pseudomonadota</taxon>
        <taxon>Gammaproteobacteria</taxon>
        <taxon>Lysobacterales</taxon>
        <taxon>Lysobacteraceae</taxon>
        <taxon>Solilutibacter</taxon>
    </lineage>
</organism>
<keyword evidence="5 9" id="KW-0862">Zinc</keyword>
<dbReference type="PROSITE" id="PS51790">
    <property type="entry name" value="MSRB"/>
    <property type="match status" value="1"/>
</dbReference>
<dbReference type="PANTHER" id="PTHR10173:SF52">
    <property type="entry name" value="METHIONINE-R-SULFOXIDE REDUCTASE B1"/>
    <property type="match status" value="1"/>
</dbReference>
<evidence type="ECO:0000256" key="9">
    <source>
        <dbReference type="HAMAP-Rule" id="MF_01400"/>
    </source>
</evidence>
<dbReference type="GO" id="GO:0005737">
    <property type="term" value="C:cytoplasm"/>
    <property type="evidence" value="ECO:0007669"/>
    <property type="project" value="TreeGrafter"/>
</dbReference>
<feature type="domain" description="MsrB" evidence="10">
    <location>
        <begin position="13"/>
        <end position="135"/>
    </location>
</feature>
<dbReference type="GO" id="GO:0030091">
    <property type="term" value="P:protein repair"/>
    <property type="evidence" value="ECO:0007669"/>
    <property type="project" value="InterPro"/>
</dbReference>
<comment type="caution">
    <text evidence="11">The sequence shown here is derived from an EMBL/GenBank/DDBJ whole genome shotgun (WGS) entry which is preliminary data.</text>
</comment>
<dbReference type="EC" id="1.8.4.12" evidence="2 9"/>
<dbReference type="GO" id="GO:0008270">
    <property type="term" value="F:zinc ion binding"/>
    <property type="evidence" value="ECO:0007669"/>
    <property type="project" value="UniProtKB-UniRule"/>
</dbReference>
<dbReference type="SUPFAM" id="SSF51316">
    <property type="entry name" value="Mss4-like"/>
    <property type="match status" value="1"/>
</dbReference>
<dbReference type="HAMAP" id="MF_01400">
    <property type="entry name" value="MsrB"/>
    <property type="match status" value="1"/>
</dbReference>
<dbReference type="Gene3D" id="2.170.150.20">
    <property type="entry name" value="Peptide methionine sulfoxide reductase"/>
    <property type="match status" value="1"/>
</dbReference>
<feature type="binding site" evidence="9">
    <location>
        <position position="52"/>
    </location>
    <ligand>
        <name>Zn(2+)</name>
        <dbReference type="ChEBI" id="CHEBI:29105"/>
    </ligand>
</feature>
<dbReference type="AlphaFoldDB" id="A0A2K1PXJ5"/>
<proteinExistence type="inferred from homology"/>
<sequence length="140" mass="15512">MTKSGTSDPLPNDSEWRQRLSPEQYAICRCSATERAFTGKYWDHHEPGRYACVACGQPLFASGDKYDSGSGWPSYMRPLNGEVVSEVADDSHGMRRIEVRCSRCASHLGHVFPDGPAPTGLRYCINSAALDFDPDEAQPR</sequence>
<feature type="binding site" evidence="9">
    <location>
        <position position="55"/>
    </location>
    <ligand>
        <name>Zn(2+)</name>
        <dbReference type="ChEBI" id="CHEBI:29105"/>
    </ligand>
</feature>
<evidence type="ECO:0000256" key="3">
    <source>
        <dbReference type="ARBA" id="ARBA00021130"/>
    </source>
</evidence>
<evidence type="ECO:0000256" key="7">
    <source>
        <dbReference type="ARBA" id="ARBA00048488"/>
    </source>
</evidence>
<evidence type="ECO:0000256" key="1">
    <source>
        <dbReference type="ARBA" id="ARBA00007174"/>
    </source>
</evidence>
<evidence type="ECO:0000313" key="11">
    <source>
        <dbReference type="EMBL" id="PNS07510.1"/>
    </source>
</evidence>